<dbReference type="SUPFAM" id="SSF52540">
    <property type="entry name" value="P-loop containing nucleoside triphosphate hydrolases"/>
    <property type="match status" value="1"/>
</dbReference>
<dbReference type="PROSITE" id="PS00211">
    <property type="entry name" value="ABC_TRANSPORTER_1"/>
    <property type="match status" value="1"/>
</dbReference>
<evidence type="ECO:0000313" key="13">
    <source>
        <dbReference type="EMBL" id="KAG5463520.1"/>
    </source>
</evidence>
<evidence type="ECO:0000259" key="11">
    <source>
        <dbReference type="PROSITE" id="PS50013"/>
    </source>
</evidence>
<protein>
    <submittedName>
        <fullName evidence="13">P-loop containing nucleoside triphosphate hydrolase protein</fullName>
    </submittedName>
</protein>
<evidence type="ECO:0000256" key="7">
    <source>
        <dbReference type="ARBA" id="ARBA00022840"/>
    </source>
</evidence>
<evidence type="ECO:0000256" key="9">
    <source>
        <dbReference type="ARBA" id="ARBA00022917"/>
    </source>
</evidence>
<dbReference type="PANTHER" id="PTHR19211:SF5">
    <property type="entry name" value="ELONGATION FACTOR 3A-RELATED"/>
    <property type="match status" value="1"/>
</dbReference>
<dbReference type="CDD" id="cd18626">
    <property type="entry name" value="CD_eEF3"/>
    <property type="match status" value="1"/>
</dbReference>
<keyword evidence="3" id="KW-0963">Cytoplasm</keyword>
<feature type="domain" description="ABC transporter" evidence="12">
    <location>
        <begin position="74"/>
        <end position="393"/>
    </location>
</feature>
<sequence length="462" mass="52066">MIVSHDSGFLDNVCTDIIHYHNFQLKRYKGTLSDFVKKVPSAKSYYDLSASVQKYTFPKPGLLDGVKTQEKAILRLRNVTFCYPGSGRNQLEDVSVQLSLGSRVAVLGRNGAGKSTLIKLMTSELAPDDGTVWKHPNLRIAYVAQHAFHHIEQHLDMTPNAYIQWRFASGEDAEEQEKTYRQVTEEDLARMKQAHMRPDGIAKVVDRILARQKYKNSFQYEISWVGYPSTGKNKKTTWLPRETLEEMGLTPKLLEFDSMYAAEQSYSRPLNLREVEKHLIQFGLNPEFGTHAMIQGLSGGQKVRLVIAAAMWNRPHMLVLDEPTNFLDRDSVAALAAAIKEYQGAVVMITHNEQFYQALCTEKWHVADGKVTPEGQKWGSTRNMALEEREKMHLLHAEEEQAATDAAAKAKEGKVKSGTAGGRKARKDLERKKKLNHGVLIQQEHVTGDALVPSNLGLLKKP</sequence>
<dbReference type="InterPro" id="IPR003439">
    <property type="entry name" value="ABC_transporter-like_ATP-bd"/>
</dbReference>
<keyword evidence="6" id="KW-0251">Elongation factor</keyword>
<evidence type="ECO:0000259" key="12">
    <source>
        <dbReference type="PROSITE" id="PS50893"/>
    </source>
</evidence>
<dbReference type="SMART" id="SM00382">
    <property type="entry name" value="AAA"/>
    <property type="match status" value="1"/>
</dbReference>
<evidence type="ECO:0000256" key="5">
    <source>
        <dbReference type="ARBA" id="ARBA00022741"/>
    </source>
</evidence>
<proteinExistence type="predicted"/>
<dbReference type="InterPro" id="IPR027417">
    <property type="entry name" value="P-loop_NTPase"/>
</dbReference>
<gene>
    <name evidence="13" type="ORF">BJ554DRAFT_6777</name>
</gene>
<dbReference type="OrthoDB" id="2256400at2759"/>
<evidence type="ECO:0000256" key="4">
    <source>
        <dbReference type="ARBA" id="ARBA00022737"/>
    </source>
</evidence>
<dbReference type="Gene3D" id="3.40.50.300">
    <property type="entry name" value="P-loop containing nucleotide triphosphate hydrolases"/>
    <property type="match status" value="1"/>
</dbReference>
<keyword evidence="14" id="KW-1185">Reference proteome</keyword>
<evidence type="ECO:0000256" key="2">
    <source>
        <dbReference type="ARBA" id="ARBA00004815"/>
    </source>
</evidence>
<dbReference type="GO" id="GO:0005737">
    <property type="term" value="C:cytoplasm"/>
    <property type="evidence" value="ECO:0007669"/>
    <property type="project" value="UniProtKB-SubCell"/>
</dbReference>
<dbReference type="CDD" id="cd03221">
    <property type="entry name" value="ABCF_EF-3"/>
    <property type="match status" value="1"/>
</dbReference>
<dbReference type="InterPro" id="IPR047038">
    <property type="entry name" value="eEF3_chromodomain-like_sf"/>
</dbReference>
<keyword evidence="8" id="KW-0694">RNA-binding</keyword>
<keyword evidence="9" id="KW-0648">Protein biosynthesis</keyword>
<dbReference type="SUPFAM" id="SSF54160">
    <property type="entry name" value="Chromo domain-like"/>
    <property type="match status" value="1"/>
</dbReference>
<accession>A0A8H8DM95</accession>
<evidence type="ECO:0000313" key="14">
    <source>
        <dbReference type="Proteomes" id="UP000673691"/>
    </source>
</evidence>
<dbReference type="GO" id="GO:0003746">
    <property type="term" value="F:translation elongation factor activity"/>
    <property type="evidence" value="ECO:0007669"/>
    <property type="project" value="UniProtKB-KW"/>
</dbReference>
<reference evidence="13 14" key="1">
    <citation type="journal article" name="Sci. Rep.">
        <title>Genome-scale phylogenetic analyses confirm Olpidium as the closest living zoosporic fungus to the non-flagellated, terrestrial fungi.</title>
        <authorList>
            <person name="Chang Y."/>
            <person name="Rochon D."/>
            <person name="Sekimoto S."/>
            <person name="Wang Y."/>
            <person name="Chovatia M."/>
            <person name="Sandor L."/>
            <person name="Salamov A."/>
            <person name="Grigoriev I.V."/>
            <person name="Stajich J.E."/>
            <person name="Spatafora J.W."/>
        </authorList>
    </citation>
    <scope>NUCLEOTIDE SEQUENCE [LARGE SCALE GENOMIC DNA]</scope>
    <source>
        <strain evidence="13">S191</strain>
    </source>
</reference>
<evidence type="ECO:0000256" key="1">
    <source>
        <dbReference type="ARBA" id="ARBA00004496"/>
    </source>
</evidence>
<evidence type="ECO:0000256" key="6">
    <source>
        <dbReference type="ARBA" id="ARBA00022768"/>
    </source>
</evidence>
<comment type="pathway">
    <text evidence="2">Protein biosynthesis; polypeptide chain elongation.</text>
</comment>
<dbReference type="InterPro" id="IPR003593">
    <property type="entry name" value="AAA+_ATPase"/>
</dbReference>
<comment type="subcellular location">
    <subcellularLocation>
        <location evidence="1">Cytoplasm</location>
    </subcellularLocation>
</comment>
<evidence type="ECO:0000256" key="8">
    <source>
        <dbReference type="ARBA" id="ARBA00022884"/>
    </source>
</evidence>
<dbReference type="EMBL" id="JAEFCI010000474">
    <property type="protein sequence ID" value="KAG5463520.1"/>
    <property type="molecule type" value="Genomic_DNA"/>
</dbReference>
<evidence type="ECO:0000256" key="3">
    <source>
        <dbReference type="ARBA" id="ARBA00022490"/>
    </source>
</evidence>
<feature type="domain" description="Chromo" evidence="11">
    <location>
        <begin position="203"/>
        <end position="268"/>
    </location>
</feature>
<dbReference type="PROSITE" id="PS50893">
    <property type="entry name" value="ABC_TRANSPORTER_2"/>
    <property type="match status" value="1"/>
</dbReference>
<organism evidence="13 14">
    <name type="scientific">Olpidium bornovanus</name>
    <dbReference type="NCBI Taxonomy" id="278681"/>
    <lineage>
        <taxon>Eukaryota</taxon>
        <taxon>Fungi</taxon>
        <taxon>Fungi incertae sedis</taxon>
        <taxon>Olpidiomycota</taxon>
        <taxon>Olpidiomycotina</taxon>
        <taxon>Olpidiomycetes</taxon>
        <taxon>Olpidiales</taxon>
        <taxon>Olpidiaceae</taxon>
        <taxon>Olpidium</taxon>
    </lineage>
</organism>
<dbReference type="Gene3D" id="2.40.50.990">
    <property type="match status" value="1"/>
</dbReference>
<dbReference type="GO" id="GO:0016887">
    <property type="term" value="F:ATP hydrolysis activity"/>
    <property type="evidence" value="ECO:0007669"/>
    <property type="project" value="InterPro"/>
</dbReference>
<dbReference type="GO" id="GO:0003723">
    <property type="term" value="F:RNA binding"/>
    <property type="evidence" value="ECO:0007669"/>
    <property type="project" value="UniProtKB-KW"/>
</dbReference>
<keyword evidence="5" id="KW-0547">Nucleotide-binding</keyword>
<dbReference type="Pfam" id="PF00005">
    <property type="entry name" value="ABC_tran"/>
    <property type="match status" value="1"/>
</dbReference>
<dbReference type="AlphaFoldDB" id="A0A8H8DM95"/>
<dbReference type="GO" id="GO:0005524">
    <property type="term" value="F:ATP binding"/>
    <property type="evidence" value="ECO:0007669"/>
    <property type="project" value="UniProtKB-KW"/>
</dbReference>
<dbReference type="InterPro" id="IPR000953">
    <property type="entry name" value="Chromo/chromo_shadow_dom"/>
</dbReference>
<dbReference type="Proteomes" id="UP000673691">
    <property type="component" value="Unassembled WGS sequence"/>
</dbReference>
<evidence type="ECO:0000256" key="10">
    <source>
        <dbReference type="SAM" id="MobiDB-lite"/>
    </source>
</evidence>
<dbReference type="PANTHER" id="PTHR19211">
    <property type="entry name" value="ATP-BINDING TRANSPORT PROTEIN-RELATED"/>
    <property type="match status" value="1"/>
</dbReference>
<dbReference type="InterPro" id="IPR016197">
    <property type="entry name" value="Chromo-like_dom_sf"/>
</dbReference>
<dbReference type="InterPro" id="IPR023780">
    <property type="entry name" value="Chromo_domain"/>
</dbReference>
<name>A0A8H8DM95_9FUNG</name>
<dbReference type="InterPro" id="IPR017871">
    <property type="entry name" value="ABC_transporter-like_CS"/>
</dbReference>
<feature type="region of interest" description="Disordered" evidence="10">
    <location>
        <begin position="401"/>
        <end position="436"/>
    </location>
</feature>
<dbReference type="InterPro" id="IPR015688">
    <property type="entry name" value="eEF3_ABC2_chromodomain-like"/>
</dbReference>
<comment type="caution">
    <text evidence="13">The sequence shown here is derived from an EMBL/GenBank/DDBJ whole genome shotgun (WGS) entry which is preliminary data.</text>
</comment>
<keyword evidence="4" id="KW-0677">Repeat</keyword>
<keyword evidence="7" id="KW-0067">ATP-binding</keyword>
<dbReference type="InterPro" id="IPR050611">
    <property type="entry name" value="ABCF"/>
</dbReference>
<dbReference type="PROSITE" id="PS50013">
    <property type="entry name" value="CHROMO_2"/>
    <property type="match status" value="1"/>
</dbReference>
<dbReference type="UniPathway" id="UPA00345"/>
<dbReference type="Pfam" id="PF00385">
    <property type="entry name" value="Chromo"/>
    <property type="match status" value="1"/>
</dbReference>
<keyword evidence="13" id="KW-0378">Hydrolase</keyword>